<organism evidence="1 2">
    <name type="scientific">Ambispora gerdemannii</name>
    <dbReference type="NCBI Taxonomy" id="144530"/>
    <lineage>
        <taxon>Eukaryota</taxon>
        <taxon>Fungi</taxon>
        <taxon>Fungi incertae sedis</taxon>
        <taxon>Mucoromycota</taxon>
        <taxon>Glomeromycotina</taxon>
        <taxon>Glomeromycetes</taxon>
        <taxon>Archaeosporales</taxon>
        <taxon>Ambisporaceae</taxon>
        <taxon>Ambispora</taxon>
    </lineage>
</organism>
<evidence type="ECO:0000313" key="2">
    <source>
        <dbReference type="Proteomes" id="UP000789831"/>
    </source>
</evidence>
<name>A0A9N9AG77_9GLOM</name>
<dbReference type="Proteomes" id="UP000789831">
    <property type="component" value="Unassembled WGS sequence"/>
</dbReference>
<gene>
    <name evidence="1" type="ORF">AGERDE_LOCUS5616</name>
</gene>
<reference evidence="1" key="1">
    <citation type="submission" date="2021-06" db="EMBL/GenBank/DDBJ databases">
        <authorList>
            <person name="Kallberg Y."/>
            <person name="Tangrot J."/>
            <person name="Rosling A."/>
        </authorList>
    </citation>
    <scope>NUCLEOTIDE SEQUENCE</scope>
    <source>
        <strain evidence="1">MT106</strain>
    </source>
</reference>
<dbReference type="EMBL" id="CAJVPL010000779">
    <property type="protein sequence ID" value="CAG8528975.1"/>
    <property type="molecule type" value="Genomic_DNA"/>
</dbReference>
<sequence length="113" mass="13012">MVTATSEIELRRNRHVRRMISSISGASSREMRLEVKEIFANFAWFIFVEQPESKYAVRFANEVIEAMLMLFESSICSLNVRGLRLNCHGGAEIINNSYHQEIRNNWSISATIS</sequence>
<dbReference type="AlphaFoldDB" id="A0A9N9AG77"/>
<keyword evidence="2" id="KW-1185">Reference proteome</keyword>
<proteinExistence type="predicted"/>
<comment type="caution">
    <text evidence="1">The sequence shown here is derived from an EMBL/GenBank/DDBJ whole genome shotgun (WGS) entry which is preliminary data.</text>
</comment>
<protein>
    <submittedName>
        <fullName evidence="1">1466_t:CDS:1</fullName>
    </submittedName>
</protein>
<accession>A0A9N9AG77</accession>
<evidence type="ECO:0000313" key="1">
    <source>
        <dbReference type="EMBL" id="CAG8528975.1"/>
    </source>
</evidence>